<dbReference type="PANTHER" id="PTHR44757:SF2">
    <property type="entry name" value="BIOFILM ARCHITECTURE MAINTENANCE PROTEIN MBAA"/>
    <property type="match status" value="1"/>
</dbReference>
<dbReference type="AlphaFoldDB" id="A0A4Y8ZM18"/>
<dbReference type="InterPro" id="IPR000014">
    <property type="entry name" value="PAS"/>
</dbReference>
<dbReference type="InterPro" id="IPR000700">
    <property type="entry name" value="PAS-assoc_C"/>
</dbReference>
<gene>
    <name evidence="3" type="ORF">E2493_20915</name>
</gene>
<accession>A0A4Y8ZM18</accession>
<dbReference type="InterPro" id="IPR035965">
    <property type="entry name" value="PAS-like_dom_sf"/>
</dbReference>
<protein>
    <submittedName>
        <fullName evidence="3">PAS domain S-box protein</fullName>
    </submittedName>
</protein>
<feature type="domain" description="PAS" evidence="1">
    <location>
        <begin position="139"/>
        <end position="196"/>
    </location>
</feature>
<evidence type="ECO:0000259" key="1">
    <source>
        <dbReference type="PROSITE" id="PS50112"/>
    </source>
</evidence>
<dbReference type="Gene3D" id="3.30.450.20">
    <property type="entry name" value="PAS domain"/>
    <property type="match status" value="2"/>
</dbReference>
<dbReference type="SMART" id="SM00091">
    <property type="entry name" value="PAS"/>
    <property type="match status" value="2"/>
</dbReference>
<dbReference type="PROSITE" id="PS50113">
    <property type="entry name" value="PAC"/>
    <property type="match status" value="1"/>
</dbReference>
<dbReference type="CDD" id="cd00130">
    <property type="entry name" value="PAS"/>
    <property type="match status" value="2"/>
</dbReference>
<name>A0A4Y8ZM18_9SPHN</name>
<evidence type="ECO:0000313" key="4">
    <source>
        <dbReference type="Proteomes" id="UP000298213"/>
    </source>
</evidence>
<sequence>MADAARYESLIEQRFQRLVNAVTDYALYMLDADGKIATWNAGARRFKGYEADEVIGRHYSTFFTDEDRDAGLPERALRIAAAEGKFESEGWRVRKDGTRFWAHVVVDPIYDDAGALIGYAKITRDVTEKRAAEDALRESERRFRLLVQGVRDYAIYMIDPDGYVTNWNSGAQAIKGYSADEIVGQHFSRFYTEEDRARGEPAR</sequence>
<dbReference type="SUPFAM" id="SSF55785">
    <property type="entry name" value="PYP-like sensor domain (PAS domain)"/>
    <property type="match status" value="2"/>
</dbReference>
<dbReference type="InterPro" id="IPR001610">
    <property type="entry name" value="PAC"/>
</dbReference>
<keyword evidence="4" id="KW-1185">Reference proteome</keyword>
<dbReference type="InterPro" id="IPR052155">
    <property type="entry name" value="Biofilm_reg_signaling"/>
</dbReference>
<dbReference type="Proteomes" id="UP000298213">
    <property type="component" value="Unassembled WGS sequence"/>
</dbReference>
<feature type="domain" description="PAS" evidence="1">
    <location>
        <begin position="11"/>
        <end position="69"/>
    </location>
</feature>
<evidence type="ECO:0000259" key="2">
    <source>
        <dbReference type="PROSITE" id="PS50113"/>
    </source>
</evidence>
<comment type="caution">
    <text evidence="3">The sequence shown here is derived from an EMBL/GenBank/DDBJ whole genome shotgun (WGS) entry which is preliminary data.</text>
</comment>
<dbReference type="EMBL" id="SPDV01000110">
    <property type="protein sequence ID" value="TFI56292.1"/>
    <property type="molecule type" value="Genomic_DNA"/>
</dbReference>
<dbReference type="Pfam" id="PF00989">
    <property type="entry name" value="PAS"/>
    <property type="match status" value="1"/>
</dbReference>
<dbReference type="InterPro" id="IPR013767">
    <property type="entry name" value="PAS_fold"/>
</dbReference>
<feature type="non-terminal residue" evidence="3">
    <location>
        <position position="203"/>
    </location>
</feature>
<dbReference type="OrthoDB" id="9796100at2"/>
<feature type="domain" description="PAC" evidence="2">
    <location>
        <begin position="86"/>
        <end position="138"/>
    </location>
</feature>
<dbReference type="NCBIfam" id="TIGR00229">
    <property type="entry name" value="sensory_box"/>
    <property type="match status" value="2"/>
</dbReference>
<dbReference type="PANTHER" id="PTHR44757">
    <property type="entry name" value="DIGUANYLATE CYCLASE DGCP"/>
    <property type="match status" value="1"/>
</dbReference>
<dbReference type="Pfam" id="PF13426">
    <property type="entry name" value="PAS_9"/>
    <property type="match status" value="1"/>
</dbReference>
<proteinExistence type="predicted"/>
<reference evidence="3 4" key="1">
    <citation type="submission" date="2019-03" db="EMBL/GenBank/DDBJ databases">
        <title>Genome sequence of Sphingomonas sp. 17J27-24.</title>
        <authorList>
            <person name="Kim M."/>
            <person name="Maeng S."/>
            <person name="Sathiyaraj S."/>
        </authorList>
    </citation>
    <scope>NUCLEOTIDE SEQUENCE [LARGE SCALE GENOMIC DNA]</scope>
    <source>
        <strain evidence="3 4">17J27-24</strain>
    </source>
</reference>
<dbReference type="PROSITE" id="PS50112">
    <property type="entry name" value="PAS"/>
    <property type="match status" value="2"/>
</dbReference>
<dbReference type="RefSeq" id="WP_135090712.1">
    <property type="nucleotide sequence ID" value="NZ_SPDV01000110.1"/>
</dbReference>
<dbReference type="SMART" id="SM00086">
    <property type="entry name" value="PAC"/>
    <property type="match status" value="1"/>
</dbReference>
<dbReference type="GO" id="GO:0006355">
    <property type="term" value="P:regulation of DNA-templated transcription"/>
    <property type="evidence" value="ECO:0007669"/>
    <property type="project" value="InterPro"/>
</dbReference>
<evidence type="ECO:0000313" key="3">
    <source>
        <dbReference type="EMBL" id="TFI56292.1"/>
    </source>
</evidence>
<organism evidence="3 4">
    <name type="scientific">Sphingomonas parva</name>
    <dbReference type="NCBI Taxonomy" id="2555898"/>
    <lineage>
        <taxon>Bacteria</taxon>
        <taxon>Pseudomonadati</taxon>
        <taxon>Pseudomonadota</taxon>
        <taxon>Alphaproteobacteria</taxon>
        <taxon>Sphingomonadales</taxon>
        <taxon>Sphingomonadaceae</taxon>
        <taxon>Sphingomonas</taxon>
    </lineage>
</organism>